<proteinExistence type="predicted"/>
<evidence type="ECO:0000259" key="6">
    <source>
        <dbReference type="PROSITE" id="PS50883"/>
    </source>
</evidence>
<reference evidence="8 9" key="1">
    <citation type="submission" date="2014-12" db="EMBL/GenBank/DDBJ databases">
        <title>Denitrispirillum autotrophicum gen. nov., sp. nov., Denitrifying, Facultatively Autotrophic Bacteria Isolated from Rice Paddy Soil.</title>
        <authorList>
            <person name="Ishii S."/>
            <person name="Ashida N."/>
            <person name="Ohno H."/>
            <person name="Otsuka S."/>
            <person name="Yokota A."/>
            <person name="Senoo K."/>
        </authorList>
    </citation>
    <scope>NUCLEOTIDE SEQUENCE [LARGE SCALE GENOMIC DNA]</scope>
    <source>
        <strain evidence="8 9">TSA66</strain>
    </source>
</reference>
<dbReference type="GO" id="GO:0071111">
    <property type="term" value="F:cyclic-guanylate-specific phosphodiesterase activity"/>
    <property type="evidence" value="ECO:0007669"/>
    <property type="project" value="UniProtKB-EC"/>
</dbReference>
<dbReference type="AlphaFoldDB" id="A0A0C2BZT0"/>
<dbReference type="SMART" id="SM00267">
    <property type="entry name" value="GGDEF"/>
    <property type="match status" value="1"/>
</dbReference>
<gene>
    <name evidence="8" type="ORF">TSA66_07120</name>
</gene>
<feature type="domain" description="EAL" evidence="6">
    <location>
        <begin position="439"/>
        <end position="693"/>
    </location>
</feature>
<dbReference type="GO" id="GO:0071732">
    <property type="term" value="P:cellular response to nitric oxide"/>
    <property type="evidence" value="ECO:0007669"/>
    <property type="project" value="UniProtKB-ARBA"/>
</dbReference>
<dbReference type="Gene3D" id="3.40.50.2300">
    <property type="match status" value="1"/>
</dbReference>
<dbReference type="OrthoDB" id="9813903at2"/>
<dbReference type="FunFam" id="3.30.70.270:FF:000001">
    <property type="entry name" value="Diguanylate cyclase domain protein"/>
    <property type="match status" value="1"/>
</dbReference>
<dbReference type="PROSITE" id="PS50883">
    <property type="entry name" value="EAL"/>
    <property type="match status" value="1"/>
</dbReference>
<dbReference type="GO" id="GO:0006355">
    <property type="term" value="P:regulation of DNA-templated transcription"/>
    <property type="evidence" value="ECO:0007669"/>
    <property type="project" value="InterPro"/>
</dbReference>
<dbReference type="GO" id="GO:0000160">
    <property type="term" value="P:phosphorelay signal transduction system"/>
    <property type="evidence" value="ECO:0007669"/>
    <property type="project" value="InterPro"/>
</dbReference>
<comment type="catalytic activity">
    <reaction evidence="1">
        <text>3',3'-c-di-GMP + H2O = 5'-phosphoguanylyl(3'-&gt;5')guanosine + H(+)</text>
        <dbReference type="Rhea" id="RHEA:24902"/>
        <dbReference type="ChEBI" id="CHEBI:15377"/>
        <dbReference type="ChEBI" id="CHEBI:15378"/>
        <dbReference type="ChEBI" id="CHEBI:58754"/>
        <dbReference type="ChEBI" id="CHEBI:58805"/>
        <dbReference type="EC" id="3.1.4.52"/>
    </reaction>
    <physiologicalReaction direction="left-to-right" evidence="1">
        <dbReference type="Rhea" id="RHEA:24903"/>
    </physiologicalReaction>
</comment>
<dbReference type="InterPro" id="IPR043128">
    <property type="entry name" value="Rev_trsase/Diguanyl_cyclase"/>
</dbReference>
<dbReference type="SUPFAM" id="SSF141868">
    <property type="entry name" value="EAL domain-like"/>
    <property type="match status" value="1"/>
</dbReference>
<feature type="domain" description="PAC" evidence="5">
    <location>
        <begin position="213"/>
        <end position="265"/>
    </location>
</feature>
<dbReference type="PROSITE" id="PS50887">
    <property type="entry name" value="GGDEF"/>
    <property type="match status" value="1"/>
</dbReference>
<comment type="caution">
    <text evidence="2">Lacks conserved residue(s) required for the propagation of feature annotation.</text>
</comment>
<dbReference type="InterPro" id="IPR035965">
    <property type="entry name" value="PAS-like_dom_sf"/>
</dbReference>
<dbReference type="PANTHER" id="PTHR44757">
    <property type="entry name" value="DIGUANYLATE CYCLASE DGCP"/>
    <property type="match status" value="1"/>
</dbReference>
<dbReference type="InterPro" id="IPR052155">
    <property type="entry name" value="Biofilm_reg_signaling"/>
</dbReference>
<dbReference type="InterPro" id="IPR029787">
    <property type="entry name" value="Nucleotide_cyclase"/>
</dbReference>
<dbReference type="Pfam" id="PF00989">
    <property type="entry name" value="PAS"/>
    <property type="match status" value="1"/>
</dbReference>
<accession>A0A0C2BZT0</accession>
<dbReference type="InterPro" id="IPR001789">
    <property type="entry name" value="Sig_transdc_resp-reg_receiver"/>
</dbReference>
<dbReference type="Proteomes" id="UP000031572">
    <property type="component" value="Unassembled WGS sequence"/>
</dbReference>
<comment type="caution">
    <text evidence="8">The sequence shown here is derived from an EMBL/GenBank/DDBJ whole genome shotgun (WGS) entry which is preliminary data.</text>
</comment>
<dbReference type="InterPro" id="IPR011006">
    <property type="entry name" value="CheY-like_superfamily"/>
</dbReference>
<evidence type="ECO:0000313" key="9">
    <source>
        <dbReference type="Proteomes" id="UP000031572"/>
    </source>
</evidence>
<dbReference type="Gene3D" id="3.20.20.450">
    <property type="entry name" value="EAL domain"/>
    <property type="match status" value="1"/>
</dbReference>
<dbReference type="NCBIfam" id="TIGR00254">
    <property type="entry name" value="GGDEF"/>
    <property type="match status" value="1"/>
</dbReference>
<dbReference type="InterPro" id="IPR000700">
    <property type="entry name" value="PAS-assoc_C"/>
</dbReference>
<evidence type="ECO:0000259" key="3">
    <source>
        <dbReference type="PROSITE" id="PS50110"/>
    </source>
</evidence>
<dbReference type="SUPFAM" id="SSF55785">
    <property type="entry name" value="PYP-like sensor domain (PAS domain)"/>
    <property type="match status" value="1"/>
</dbReference>
<evidence type="ECO:0000313" key="8">
    <source>
        <dbReference type="EMBL" id="KIF83551.1"/>
    </source>
</evidence>
<dbReference type="PROSITE" id="PS50112">
    <property type="entry name" value="PAS"/>
    <property type="match status" value="1"/>
</dbReference>
<evidence type="ECO:0000256" key="1">
    <source>
        <dbReference type="ARBA" id="ARBA00051114"/>
    </source>
</evidence>
<dbReference type="SMART" id="SM00052">
    <property type="entry name" value="EAL"/>
    <property type="match status" value="1"/>
</dbReference>
<dbReference type="InterPro" id="IPR001633">
    <property type="entry name" value="EAL_dom"/>
</dbReference>
<feature type="domain" description="Response regulatory" evidence="3">
    <location>
        <begin position="5"/>
        <end position="122"/>
    </location>
</feature>
<dbReference type="SMART" id="SM00091">
    <property type="entry name" value="PAS"/>
    <property type="match status" value="1"/>
</dbReference>
<dbReference type="InterPro" id="IPR000160">
    <property type="entry name" value="GGDEF_dom"/>
</dbReference>
<dbReference type="Pfam" id="PF00990">
    <property type="entry name" value="GGDEF"/>
    <property type="match status" value="1"/>
</dbReference>
<keyword evidence="9" id="KW-1185">Reference proteome</keyword>
<dbReference type="InterPro" id="IPR013767">
    <property type="entry name" value="PAS_fold"/>
</dbReference>
<organism evidence="8 9">
    <name type="scientific">Noviherbaspirillum autotrophicum</name>
    <dbReference type="NCBI Taxonomy" id="709839"/>
    <lineage>
        <taxon>Bacteria</taxon>
        <taxon>Pseudomonadati</taxon>
        <taxon>Pseudomonadota</taxon>
        <taxon>Betaproteobacteria</taxon>
        <taxon>Burkholderiales</taxon>
        <taxon>Oxalobacteraceae</taxon>
        <taxon>Noviherbaspirillum</taxon>
    </lineage>
</organism>
<sequence>MVANTVLIISNDAAEAKLLKDTLATARDGPFVTEWVGHLSDAISRLERRGIDIILASLFLPDSHGLDTFDVLFKLVPPIPIMMLSDEEHEALAIEAVQHGAQGFLSKGHYQNSLVPQALRNIIQRKKVEEALFVERERSRVTLESIGDGVLSTDVAGNVTYLNAEAERMTGWSRDEAQSRPIAEVFHLIDGETRQRARNPVEMVIEQGKNLALHADSLLVRRDGYESPIEDSIAPIFDRNNDITGAVVTFHDVSEAKAMAHKMAHLAQHDYLTGLPNRLLLSDRLSQAIAYAKRHTTQLAVLFLDLDNFKHINDSLGHAVGDKLLESVASRLVSQVRHSDTVSRLGGDEFVVLVLEDALAEHATITAEKILHALAAPHRLAGHELHITTSIGISVFPADGDDAEALVKNADAAMYHAKKMGKNNYQFFNRAMNELAVERHTTEVELRRAINGNELLVYYQPKVDLVSGMATGAEALVRWNHPDKGMMLPDAFIPVAEDSGLIVAIGKIVLRQACGQAKAWHDQGLHSFTMAVNVSALEFRDRHFVESLRNVLDETGLDARFLQLELTESVLMRNVDSSIAVLRELKQLGVQLAIDDFGTGYSSLSYLNQFPIDVLKIDQSFVQSISSSVGNGVIVNAVIGMGTCLGQRVVAEGVETSAQLSFLHTHHCTEGQGYLFSAPVPADDFTRLLGQGVIGGSVPLQ</sequence>
<protein>
    <submittedName>
        <fullName evidence="8">Diguanylate cyclase</fullName>
    </submittedName>
</protein>
<dbReference type="Gene3D" id="3.30.70.270">
    <property type="match status" value="1"/>
</dbReference>
<evidence type="ECO:0000259" key="5">
    <source>
        <dbReference type="PROSITE" id="PS50113"/>
    </source>
</evidence>
<dbReference type="CDD" id="cd00130">
    <property type="entry name" value="PAS"/>
    <property type="match status" value="1"/>
</dbReference>
<evidence type="ECO:0000259" key="7">
    <source>
        <dbReference type="PROSITE" id="PS50887"/>
    </source>
</evidence>
<dbReference type="CDD" id="cd01948">
    <property type="entry name" value="EAL"/>
    <property type="match status" value="1"/>
</dbReference>
<dbReference type="Pfam" id="PF00563">
    <property type="entry name" value="EAL"/>
    <property type="match status" value="1"/>
</dbReference>
<evidence type="ECO:0000256" key="2">
    <source>
        <dbReference type="PROSITE-ProRule" id="PRU00169"/>
    </source>
</evidence>
<dbReference type="FunFam" id="3.20.20.450:FF:000001">
    <property type="entry name" value="Cyclic di-GMP phosphodiesterase yahA"/>
    <property type="match status" value="1"/>
</dbReference>
<dbReference type="SMART" id="SM00448">
    <property type="entry name" value="REC"/>
    <property type="match status" value="1"/>
</dbReference>
<dbReference type="STRING" id="709839.TSA66_07120"/>
<dbReference type="PROSITE" id="PS50110">
    <property type="entry name" value="RESPONSE_REGULATORY"/>
    <property type="match status" value="1"/>
</dbReference>
<name>A0A0C2BZT0_9BURK</name>
<dbReference type="CDD" id="cd00156">
    <property type="entry name" value="REC"/>
    <property type="match status" value="1"/>
</dbReference>
<dbReference type="Pfam" id="PF00072">
    <property type="entry name" value="Response_reg"/>
    <property type="match status" value="1"/>
</dbReference>
<dbReference type="InterPro" id="IPR035919">
    <property type="entry name" value="EAL_sf"/>
</dbReference>
<dbReference type="CDD" id="cd01949">
    <property type="entry name" value="GGDEF"/>
    <property type="match status" value="1"/>
</dbReference>
<dbReference type="InterPro" id="IPR000014">
    <property type="entry name" value="PAS"/>
</dbReference>
<feature type="domain" description="GGDEF" evidence="7">
    <location>
        <begin position="297"/>
        <end position="430"/>
    </location>
</feature>
<dbReference type="NCBIfam" id="TIGR00229">
    <property type="entry name" value="sensory_box"/>
    <property type="match status" value="1"/>
</dbReference>
<dbReference type="PANTHER" id="PTHR44757:SF2">
    <property type="entry name" value="BIOFILM ARCHITECTURE MAINTENANCE PROTEIN MBAA"/>
    <property type="match status" value="1"/>
</dbReference>
<dbReference type="EMBL" id="JWJG01000028">
    <property type="protein sequence ID" value="KIF83551.1"/>
    <property type="molecule type" value="Genomic_DNA"/>
</dbReference>
<evidence type="ECO:0000259" key="4">
    <source>
        <dbReference type="PROSITE" id="PS50112"/>
    </source>
</evidence>
<dbReference type="SUPFAM" id="SSF52172">
    <property type="entry name" value="CheY-like"/>
    <property type="match status" value="1"/>
</dbReference>
<dbReference type="Gene3D" id="3.30.450.20">
    <property type="entry name" value="PAS domain"/>
    <property type="match status" value="1"/>
</dbReference>
<dbReference type="SUPFAM" id="SSF55073">
    <property type="entry name" value="Nucleotide cyclase"/>
    <property type="match status" value="1"/>
</dbReference>
<feature type="domain" description="PAS" evidence="4">
    <location>
        <begin position="135"/>
        <end position="208"/>
    </location>
</feature>
<dbReference type="PROSITE" id="PS50113">
    <property type="entry name" value="PAC"/>
    <property type="match status" value="1"/>
</dbReference>